<dbReference type="Proteomes" id="UP000196710">
    <property type="component" value="Chromosome"/>
</dbReference>
<dbReference type="Gene3D" id="3.40.50.450">
    <property type="match status" value="1"/>
</dbReference>
<dbReference type="EMBL" id="CP065321">
    <property type="protein sequence ID" value="QQR31138.1"/>
    <property type="molecule type" value="Genomic_DNA"/>
</dbReference>
<organism evidence="2 4">
    <name type="scientific">Acutalibacter muris</name>
    <dbReference type="NCBI Taxonomy" id="1796620"/>
    <lineage>
        <taxon>Bacteria</taxon>
        <taxon>Bacillati</taxon>
        <taxon>Bacillota</taxon>
        <taxon>Clostridia</taxon>
        <taxon>Eubacteriales</taxon>
        <taxon>Acutalibacteraceae</taxon>
        <taxon>Acutalibacter</taxon>
    </lineage>
</organism>
<dbReference type="InterPro" id="IPR025518">
    <property type="entry name" value="DUF4406"/>
</dbReference>
<dbReference type="Proteomes" id="UP000596035">
    <property type="component" value="Chromosome"/>
</dbReference>
<dbReference type="RefSeq" id="WP_066539071.1">
    <property type="nucleotide sequence ID" value="NZ_CP021422.1"/>
</dbReference>
<evidence type="ECO:0000313" key="3">
    <source>
        <dbReference type="Proteomes" id="UP000196710"/>
    </source>
</evidence>
<reference evidence="3" key="2">
    <citation type="submission" date="2017-05" db="EMBL/GenBank/DDBJ databases">
        <title>Improved OligoMM genomes.</title>
        <authorList>
            <person name="Garzetti D."/>
        </authorList>
    </citation>
    <scope>NUCLEOTIDE SEQUENCE [LARGE SCALE GENOMIC DNA]</scope>
    <source>
        <strain evidence="3">KB18</strain>
    </source>
</reference>
<evidence type="ECO:0000313" key="4">
    <source>
        <dbReference type="Proteomes" id="UP000596035"/>
    </source>
</evidence>
<accession>A0A1Z2XTV5</accession>
<dbReference type="KEGG" id="amur:ADH66_15130"/>
<dbReference type="Pfam" id="PF14359">
    <property type="entry name" value="DUF4406"/>
    <property type="match status" value="1"/>
</dbReference>
<gene>
    <name evidence="1" type="ORF">ADH66_15130</name>
    <name evidence="2" type="ORF">I5Q82_05510</name>
</gene>
<reference evidence="2 4" key="3">
    <citation type="submission" date="2020-11" db="EMBL/GenBank/DDBJ databases">
        <title>Closed and high quality bacterial genomes of the OMM12 community.</title>
        <authorList>
            <person name="Marbouty M."/>
            <person name="Lamy-Besnier Q."/>
            <person name="Debarbieux L."/>
            <person name="Koszul R."/>
        </authorList>
    </citation>
    <scope>NUCLEOTIDE SEQUENCE [LARGE SCALE GENOMIC DNA]</scope>
    <source>
        <strain evidence="2 4">KB18</strain>
    </source>
</reference>
<protein>
    <submittedName>
        <fullName evidence="2">DUF4406 domain-containing protein</fullName>
    </submittedName>
</protein>
<evidence type="ECO:0000313" key="1">
    <source>
        <dbReference type="EMBL" id="ASB41870.1"/>
    </source>
</evidence>
<reference evidence="1" key="1">
    <citation type="journal article" date="2017" name="Genome Announc.">
        <title>High-Quality Whole-Genome Sequences of the Oligo-Mouse-Microbiota Bacterial Community.</title>
        <authorList>
            <person name="Garzetti D."/>
            <person name="Brugiroux S."/>
            <person name="Bunk B."/>
            <person name="Pukall R."/>
            <person name="McCoy K.D."/>
            <person name="Macpherson A.J."/>
            <person name="Stecher B."/>
        </authorList>
    </citation>
    <scope>NUCLEOTIDE SEQUENCE</scope>
    <source>
        <strain evidence="1">KB18</strain>
    </source>
</reference>
<sequence>MERSMILYLSGPITGVDNYQEIFRTARGRLAAMGYKVINPAEMIGVLHEGASYEDFLDIDLALLAKADVLVQLPDWEGSRGANRELGFALGTDKIVVSLDSLLGGGDDHGPAGDL</sequence>
<proteinExistence type="predicted"/>
<keyword evidence="3" id="KW-1185">Reference proteome</keyword>
<dbReference type="EMBL" id="CP021422">
    <property type="protein sequence ID" value="ASB41870.1"/>
    <property type="molecule type" value="Genomic_DNA"/>
</dbReference>
<evidence type="ECO:0000313" key="2">
    <source>
        <dbReference type="EMBL" id="QQR31138.1"/>
    </source>
</evidence>
<dbReference type="SUPFAM" id="SSF52309">
    <property type="entry name" value="N-(deoxy)ribosyltransferase-like"/>
    <property type="match status" value="1"/>
</dbReference>
<name>A0A1Z2XTV5_9FIRM</name>
<dbReference type="AlphaFoldDB" id="A0A1Z2XTV5"/>